<protein>
    <recommendedName>
        <fullName evidence="3">CCHC-type domain-containing protein</fullName>
    </recommendedName>
</protein>
<dbReference type="Gene3D" id="4.10.60.10">
    <property type="entry name" value="Zinc finger, CCHC-type"/>
    <property type="match status" value="1"/>
</dbReference>
<name>A0A151X0Y0_9HYME</name>
<dbReference type="Proteomes" id="UP000075809">
    <property type="component" value="Unassembled WGS sequence"/>
</dbReference>
<reference evidence="1 2" key="1">
    <citation type="submission" date="2015-09" db="EMBL/GenBank/DDBJ databases">
        <title>Trachymyrmex zeteki WGS genome.</title>
        <authorList>
            <person name="Nygaard S."/>
            <person name="Hu H."/>
            <person name="Boomsma J."/>
            <person name="Zhang G."/>
        </authorList>
    </citation>
    <scope>NUCLEOTIDE SEQUENCE [LARGE SCALE GENOMIC DNA]</scope>
    <source>
        <strain evidence="1">Tzet28-1</strain>
        <tissue evidence="1">Whole body</tissue>
    </source>
</reference>
<evidence type="ECO:0000313" key="2">
    <source>
        <dbReference type="Proteomes" id="UP000075809"/>
    </source>
</evidence>
<evidence type="ECO:0008006" key="3">
    <source>
        <dbReference type="Google" id="ProtNLM"/>
    </source>
</evidence>
<proteinExistence type="predicted"/>
<gene>
    <name evidence="1" type="ORF">ALC60_07044</name>
</gene>
<dbReference type="AlphaFoldDB" id="A0A151X0Y0"/>
<evidence type="ECO:0000313" key="1">
    <source>
        <dbReference type="EMBL" id="KYQ54048.1"/>
    </source>
</evidence>
<dbReference type="STRING" id="64791.A0A151X0Y0"/>
<keyword evidence="2" id="KW-1185">Reference proteome</keyword>
<dbReference type="EMBL" id="KQ982597">
    <property type="protein sequence ID" value="KYQ54048.1"/>
    <property type="molecule type" value="Genomic_DNA"/>
</dbReference>
<organism evidence="1 2">
    <name type="scientific">Mycetomoellerius zeteki</name>
    <dbReference type="NCBI Taxonomy" id="64791"/>
    <lineage>
        <taxon>Eukaryota</taxon>
        <taxon>Metazoa</taxon>
        <taxon>Ecdysozoa</taxon>
        <taxon>Arthropoda</taxon>
        <taxon>Hexapoda</taxon>
        <taxon>Insecta</taxon>
        <taxon>Pterygota</taxon>
        <taxon>Neoptera</taxon>
        <taxon>Endopterygota</taxon>
        <taxon>Hymenoptera</taxon>
        <taxon>Apocrita</taxon>
        <taxon>Aculeata</taxon>
        <taxon>Formicoidea</taxon>
        <taxon>Formicidae</taxon>
        <taxon>Myrmicinae</taxon>
        <taxon>Mycetomoellerius</taxon>
    </lineage>
</organism>
<accession>A0A151X0Y0</accession>
<sequence length="285" mass="32096">MVSRIITKYVGNSIVEVKSVGRNKVSIALNNFEKANSILKLDTLKANNMSASIPAFRVIRTGIIKNVPLDISEETILKEFNSHAKIISARRLQRKVRKDGKDELLPSLSVLIKFQGQLLPRALSYIYVSFPVFPYIPHVLMCFSYLRFGHISADCKSIARCARCGQNRHDNQEDCPQARLPPKCCGQEHLPSSAKCPMYIRQRQVYYYAALENVSYAEARSKFGISSRPFPLSSSPVPPSMISTFCLPLPTFPVPFPVLPRVAFRHFMTSIRMASLEAFQNLALP</sequence>